<name>A0ABT8KHH7_9BACT</name>
<keyword evidence="2" id="KW-0645">Protease</keyword>
<feature type="transmembrane region" description="Helical" evidence="3">
    <location>
        <begin position="12"/>
        <end position="28"/>
    </location>
</feature>
<dbReference type="InterPro" id="IPR029058">
    <property type="entry name" value="AB_hydrolase_fold"/>
</dbReference>
<gene>
    <name evidence="6" type="ORF">QQ008_00905</name>
</gene>
<evidence type="ECO:0000259" key="5">
    <source>
        <dbReference type="Pfam" id="PF03781"/>
    </source>
</evidence>
<evidence type="ECO:0000313" key="6">
    <source>
        <dbReference type="EMBL" id="MDN5199888.1"/>
    </source>
</evidence>
<proteinExistence type="predicted"/>
<protein>
    <submittedName>
        <fullName evidence="6">Prolyl oligopeptidase family serine peptidase</fullName>
    </submittedName>
</protein>
<keyword evidence="3" id="KW-0472">Membrane</keyword>
<evidence type="ECO:0000256" key="2">
    <source>
        <dbReference type="ARBA" id="ARBA00022825"/>
    </source>
</evidence>
<comment type="caution">
    <text evidence="6">The sequence shown here is derived from an EMBL/GenBank/DDBJ whole genome shotgun (WGS) entry which is preliminary data.</text>
</comment>
<dbReference type="SUPFAM" id="SSF53474">
    <property type="entry name" value="alpha/beta-Hydrolases"/>
    <property type="match status" value="1"/>
</dbReference>
<dbReference type="Pfam" id="PF00326">
    <property type="entry name" value="Peptidase_S9"/>
    <property type="match status" value="1"/>
</dbReference>
<feature type="domain" description="Peptidase S9 prolyl oligopeptidase catalytic" evidence="4">
    <location>
        <begin position="479"/>
        <end position="688"/>
    </location>
</feature>
<evidence type="ECO:0000259" key="4">
    <source>
        <dbReference type="Pfam" id="PF00326"/>
    </source>
</evidence>
<dbReference type="EMBL" id="JAUJEA010000001">
    <property type="protein sequence ID" value="MDN5199888.1"/>
    <property type="molecule type" value="Genomic_DNA"/>
</dbReference>
<dbReference type="SUPFAM" id="SSF56436">
    <property type="entry name" value="C-type lectin-like"/>
    <property type="match status" value="1"/>
</dbReference>
<dbReference type="Gene3D" id="3.90.1580.10">
    <property type="entry name" value="paralog of FGE (formylglycine-generating enzyme)"/>
    <property type="match status" value="1"/>
</dbReference>
<dbReference type="RefSeq" id="WP_346749919.1">
    <property type="nucleotide sequence ID" value="NZ_JAUJEA010000001.1"/>
</dbReference>
<dbReference type="InterPro" id="IPR011042">
    <property type="entry name" value="6-blade_b-propeller_TolB-like"/>
</dbReference>
<dbReference type="InterPro" id="IPR011659">
    <property type="entry name" value="WD40"/>
</dbReference>
<dbReference type="Gene3D" id="3.40.50.1820">
    <property type="entry name" value="alpha/beta hydrolase"/>
    <property type="match status" value="1"/>
</dbReference>
<evidence type="ECO:0000256" key="1">
    <source>
        <dbReference type="ARBA" id="ARBA00022801"/>
    </source>
</evidence>
<dbReference type="PANTHER" id="PTHR42776:SF27">
    <property type="entry name" value="DIPEPTIDYL PEPTIDASE FAMILY MEMBER 6"/>
    <property type="match status" value="1"/>
</dbReference>
<dbReference type="InterPro" id="IPR005532">
    <property type="entry name" value="SUMF_dom"/>
</dbReference>
<keyword evidence="3" id="KW-1133">Transmembrane helix</keyword>
<feature type="domain" description="Sulfatase-modifying factor enzyme-like" evidence="5">
    <location>
        <begin position="751"/>
        <end position="889"/>
    </location>
</feature>
<dbReference type="InterPro" id="IPR016187">
    <property type="entry name" value="CTDL_fold"/>
</dbReference>
<dbReference type="InterPro" id="IPR042095">
    <property type="entry name" value="SUMF_sf"/>
</dbReference>
<keyword evidence="2" id="KW-0720">Serine protease</keyword>
<keyword evidence="7" id="KW-1185">Reference proteome</keyword>
<accession>A0ABT8KHH7</accession>
<organism evidence="6 7">
    <name type="scientific">Splendidivirga corallicola</name>
    <dbReference type="NCBI Taxonomy" id="3051826"/>
    <lineage>
        <taxon>Bacteria</taxon>
        <taxon>Pseudomonadati</taxon>
        <taxon>Bacteroidota</taxon>
        <taxon>Cytophagia</taxon>
        <taxon>Cytophagales</taxon>
        <taxon>Splendidivirgaceae</taxon>
        <taxon>Splendidivirga</taxon>
    </lineage>
</organism>
<reference evidence="6" key="1">
    <citation type="submission" date="2023-06" db="EMBL/GenBank/DDBJ databases">
        <title>Genomic of Parafulvivirga corallium.</title>
        <authorList>
            <person name="Wang G."/>
        </authorList>
    </citation>
    <scope>NUCLEOTIDE SEQUENCE</scope>
    <source>
        <strain evidence="6">BMA10</strain>
    </source>
</reference>
<evidence type="ECO:0000256" key="3">
    <source>
        <dbReference type="SAM" id="Phobius"/>
    </source>
</evidence>
<keyword evidence="1" id="KW-0378">Hydrolase</keyword>
<dbReference type="InterPro" id="IPR001375">
    <property type="entry name" value="Peptidase_S9_cat"/>
</dbReference>
<dbReference type="PANTHER" id="PTHR42776">
    <property type="entry name" value="SERINE PEPTIDASE S9 FAMILY MEMBER"/>
    <property type="match status" value="1"/>
</dbReference>
<dbReference type="SUPFAM" id="SSF82171">
    <property type="entry name" value="DPP6 N-terminal domain-like"/>
    <property type="match status" value="1"/>
</dbReference>
<dbReference type="Gene3D" id="2.120.10.30">
    <property type="entry name" value="TolB, C-terminal domain"/>
    <property type="match status" value="1"/>
</dbReference>
<keyword evidence="3" id="KW-0812">Transmembrane</keyword>
<dbReference type="Proteomes" id="UP001172082">
    <property type="component" value="Unassembled WGS sequence"/>
</dbReference>
<evidence type="ECO:0000313" key="7">
    <source>
        <dbReference type="Proteomes" id="UP001172082"/>
    </source>
</evidence>
<sequence>MKTTLTQKDNLVLAICLIAMFFYIDLIAQEQTDEKKWRPEDIIGTEYVSSLKFSPNGNMMVWTKRKPLKEKDKFVTDIYLTRLDMKKDGKFRTFQLTDNEESDHSPFFSKDNETIYFLSSREKGKKLWSMSIFGGEAKKVHEFKNGISNVRWLKDNTLALISNEGKTLYEEETKKDNTQVIEDSLHWKINRLYSFDLKKKELTRLTDNKYPVSQYAISKNGKYLVTGHTMSLHYGIDANPKPKYYLQNLETGKRTEILKGLQTPNRFEFTEDNNGFYFMAVTSSDPEWRGAGISELYYYDLTSRNYTKVDLQWKNGVGGGTTVVGNNIIVSLANGPTRTLALYVKNGNSWSKKAIELGEMNDRVDILTVQEKGSKAAFVYSTASKPPQYYVTDLITKKGNLQWNNQQVFVELNKKFKKRTKAKSEIIRWIGANGDEVNGMLYYPKNYESGKKYPLILSIHGGPTGVDRDTWSERWSTYPNIYSDKGAFVLKPNYHGSGNHSQEFIESIKGHYYDLEMIDIINGINHLNEQGMIDMDKLGAMGWSNGAILVTMLTLRYPDMFKAAAPGAGDVNWTSDFGTCSFGVRFDQSYFGGAPWDDVAGKTYNETYILKSPLFEIEKIKTPTIIFHGSEDRAVPRDQGWEYYRGLQQVGKAPVRFLWFPGQPHGLRKITHQLRKMKEEIAWFDKYLFKTDKPKNEAFKKDSPLAMLLEIDRTAKHNGFYGSNENGVLIPELVKIAKDSISIGRFEVTNAQYGAYDESHKIESGKENHPVVGLDKEKIKAYIAWLNQKTGKAYRLPNAGEAKKLHQKARKIAAKENSLNYWAGYNITSDEVPHLKEKIKEAKENLISSVGKFKCTRVGKADIYDLGGNAAEYFEDGNAIKSYGYSAYDFVDPHNSECHTDAKNIGFRLIME</sequence>
<dbReference type="Pfam" id="PF03781">
    <property type="entry name" value="FGE-sulfatase"/>
    <property type="match status" value="1"/>
</dbReference>
<dbReference type="Pfam" id="PF07676">
    <property type="entry name" value="PD40"/>
    <property type="match status" value="1"/>
</dbReference>